<dbReference type="Gene3D" id="3.40.50.2300">
    <property type="match status" value="2"/>
</dbReference>
<evidence type="ECO:0000313" key="10">
    <source>
        <dbReference type="EMBL" id="KAB7397096.1"/>
    </source>
</evidence>
<evidence type="ECO:0000256" key="3">
    <source>
        <dbReference type="ARBA" id="ARBA00023163"/>
    </source>
</evidence>
<dbReference type="Proteomes" id="UP000261288">
    <property type="component" value="Unassembled WGS sequence"/>
</dbReference>
<evidence type="ECO:0000313" key="7">
    <source>
        <dbReference type="EMBL" id="KAB7323063.1"/>
    </source>
</evidence>
<accession>A0A269T7R3</accession>
<keyword evidence="1" id="KW-0805">Transcription regulation</keyword>
<keyword evidence="3" id="KW-0804">Transcription</keyword>
<dbReference type="EMBL" id="NJNR01000088">
    <property type="protein sequence ID" value="RDX03606.1"/>
    <property type="molecule type" value="Genomic_DNA"/>
</dbReference>
<dbReference type="Proteomes" id="UP000451234">
    <property type="component" value="Unassembled WGS sequence"/>
</dbReference>
<dbReference type="GO" id="GO:0003700">
    <property type="term" value="F:DNA-binding transcription factor activity"/>
    <property type="evidence" value="ECO:0007669"/>
    <property type="project" value="TreeGrafter"/>
</dbReference>
<dbReference type="InterPro" id="IPR000843">
    <property type="entry name" value="HTH_LacI"/>
</dbReference>
<dbReference type="PROSITE" id="PS00356">
    <property type="entry name" value="HTH_LACI_1"/>
    <property type="match status" value="1"/>
</dbReference>
<organism evidence="14 18">
    <name type="scientific">Bifidobacterium longum</name>
    <dbReference type="NCBI Taxonomy" id="216816"/>
    <lineage>
        <taxon>Bacteria</taxon>
        <taxon>Bacillati</taxon>
        <taxon>Actinomycetota</taxon>
        <taxon>Actinomycetes</taxon>
        <taxon>Bifidobacteriales</taxon>
        <taxon>Bifidobacteriaceae</taxon>
        <taxon>Bifidobacterium</taxon>
    </lineage>
</organism>
<dbReference type="Gene3D" id="1.10.260.40">
    <property type="entry name" value="lambda repressor-like DNA-binding domains"/>
    <property type="match status" value="1"/>
</dbReference>
<dbReference type="InterPro" id="IPR046335">
    <property type="entry name" value="LacI/GalR-like_sensor"/>
</dbReference>
<evidence type="ECO:0000313" key="16">
    <source>
        <dbReference type="Proteomes" id="UP000257074"/>
    </source>
</evidence>
<evidence type="ECO:0000313" key="8">
    <source>
        <dbReference type="EMBL" id="KAB7340534.1"/>
    </source>
</evidence>
<evidence type="ECO:0000313" key="12">
    <source>
        <dbReference type="EMBL" id="RDX03606.1"/>
    </source>
</evidence>
<sequence>MHGCRPPAGRLGNMVTSRKPSKRPSMFEVAKLAGVSHQTVSRVINDSPDVSDATRARVQAAIDQLGYRPSNSARALASRRSRTIGLIAGGLKFFGPISSISSIESMAREHGLFMSVMMVHEALCAQADFDNLCDTFNEQNVDAFIFLTPTDVMFAAACRARVTQPRVIVTATHGQMTVREGLGLISTENKRRTALVGIDQWGAMAKVVALLGEYGHKSALYFAGPNEWRDAHTRLDAWRKLAASRSIDSQIVRCHTWDASEAYAHMNHLIDEYGRRGAALPTAVVAANDNQAVGIMRALHEHGLRIPQDISVVGFDDMSGVDNMYPPLTTVHPDFEGLGVAAMRETLRLLGEGGEPTFLTTQHGMGLIPAEVRARRSLGPAPRR</sequence>
<dbReference type="EMBL" id="WDRM01000001">
    <property type="protein sequence ID" value="KAB7340534.1"/>
    <property type="molecule type" value="Genomic_DNA"/>
</dbReference>
<evidence type="ECO:0000313" key="15">
    <source>
        <dbReference type="EMBL" id="RGW64768.1"/>
    </source>
</evidence>
<dbReference type="EMBL" id="QSRZ01000003">
    <property type="protein sequence ID" value="RGL51196.1"/>
    <property type="molecule type" value="Genomic_DNA"/>
</dbReference>
<evidence type="ECO:0000313" key="11">
    <source>
        <dbReference type="EMBL" id="MZU07596.1"/>
    </source>
</evidence>
<evidence type="ECO:0000313" key="24">
    <source>
        <dbReference type="Proteomes" id="UP000468842"/>
    </source>
</evidence>
<evidence type="ECO:0000256" key="4">
    <source>
        <dbReference type="SAM" id="MobiDB-lite"/>
    </source>
</evidence>
<dbReference type="EMBL" id="WXDR01000001">
    <property type="protein sequence ID" value="MZU07596.1"/>
    <property type="molecule type" value="Genomic_DNA"/>
</dbReference>
<feature type="region of interest" description="Disordered" evidence="4">
    <location>
        <begin position="1"/>
        <end position="23"/>
    </location>
</feature>
<reference evidence="17 18" key="2">
    <citation type="submission" date="2018-08" db="EMBL/GenBank/DDBJ databases">
        <title>A genome reference for cultivated species of the human gut microbiota.</title>
        <authorList>
            <person name="Zou Y."/>
            <person name="Xue W."/>
            <person name="Luo G."/>
        </authorList>
    </citation>
    <scope>NUCLEOTIDE SEQUENCE [LARGE SCALE GENOMIC DNA]</scope>
    <source>
        <strain evidence="15 19">AF11-12</strain>
        <strain evidence="14 18">TF06-45A</strain>
        <strain evidence="13 17">TF08-4AC</strain>
    </source>
</reference>
<gene>
    <name evidence="12" type="ORF">CE169_10970</name>
    <name evidence="15" type="ORF">DWV59_04260</name>
    <name evidence="14" type="ORF">DXC63_04015</name>
    <name evidence="13" type="ORF">DXC85_09440</name>
    <name evidence="10" type="ORF">GBB40_00055</name>
    <name evidence="9" type="ORF">GBB63_00095</name>
    <name evidence="7" type="ORF">GBB65_04085</name>
    <name evidence="8" type="ORF">GBB73_00095</name>
    <name evidence="6" type="ORF">GBC43_09465</name>
    <name evidence="11" type="ORF">GUA24_00820</name>
</gene>
<evidence type="ECO:0000256" key="1">
    <source>
        <dbReference type="ARBA" id="ARBA00023015"/>
    </source>
</evidence>
<dbReference type="EMBL" id="QSAR01000004">
    <property type="protein sequence ID" value="RGW64768.1"/>
    <property type="molecule type" value="Genomic_DNA"/>
</dbReference>
<reference evidence="12 16" key="1">
    <citation type="journal article" date="2017" name="Anaerobe">
        <title>Quantification, isolation and characterization of Bifidobacterium from the vaginal microbiomes of reproductive aged women.</title>
        <authorList>
            <person name="Freitas A.C."/>
            <person name="Hill J.E."/>
        </authorList>
    </citation>
    <scope>NUCLEOTIDE SEQUENCE [LARGE SCALE GENOMIC DNA]</scope>
    <source>
        <strain evidence="12 16">N6D05</strain>
    </source>
</reference>
<dbReference type="Pfam" id="PF00356">
    <property type="entry name" value="LacI"/>
    <property type="match status" value="1"/>
</dbReference>
<dbReference type="SUPFAM" id="SSF53822">
    <property type="entry name" value="Periplasmic binding protein-like I"/>
    <property type="match status" value="1"/>
</dbReference>
<evidence type="ECO:0000313" key="18">
    <source>
        <dbReference type="Proteomes" id="UP000261288"/>
    </source>
</evidence>
<evidence type="ECO:0000313" key="21">
    <source>
        <dbReference type="Proteomes" id="UP000451234"/>
    </source>
</evidence>
<evidence type="ECO:0000313" key="6">
    <source>
        <dbReference type="EMBL" id="KAB7234618.1"/>
    </source>
</evidence>
<dbReference type="Proteomes" id="UP000638311">
    <property type="component" value="Unassembled WGS sequence"/>
</dbReference>
<evidence type="ECO:0000313" key="22">
    <source>
        <dbReference type="Proteomes" id="UP000460333"/>
    </source>
</evidence>
<dbReference type="GO" id="GO:0000976">
    <property type="term" value="F:transcription cis-regulatory region binding"/>
    <property type="evidence" value="ECO:0007669"/>
    <property type="project" value="TreeGrafter"/>
</dbReference>
<protein>
    <submittedName>
        <fullName evidence="14">LacI family DNA-binding transcriptional regulator</fullName>
    </submittedName>
    <submittedName>
        <fullName evidence="12">LacI family transcriptional regulator</fullName>
    </submittedName>
    <submittedName>
        <fullName evidence="11">Substrate-binding domain-containing protein</fullName>
    </submittedName>
</protein>
<dbReference type="Proteomes" id="UP000460881">
    <property type="component" value="Unassembled WGS sequence"/>
</dbReference>
<dbReference type="Pfam" id="PF13377">
    <property type="entry name" value="Peripla_BP_3"/>
    <property type="match status" value="1"/>
</dbReference>
<dbReference type="SMART" id="SM00354">
    <property type="entry name" value="HTH_LACI"/>
    <property type="match status" value="1"/>
</dbReference>
<dbReference type="CDD" id="cd01392">
    <property type="entry name" value="HTH_LacI"/>
    <property type="match status" value="1"/>
</dbReference>
<proteinExistence type="predicted"/>
<evidence type="ECO:0000256" key="2">
    <source>
        <dbReference type="ARBA" id="ARBA00023125"/>
    </source>
</evidence>
<comment type="caution">
    <text evidence="14">The sequence shown here is derived from an EMBL/GenBank/DDBJ whole genome shotgun (WGS) entry which is preliminary data.</text>
</comment>
<evidence type="ECO:0000313" key="13">
    <source>
        <dbReference type="EMBL" id="RGL01664.1"/>
    </source>
</evidence>
<dbReference type="Proteomes" id="UP000257074">
    <property type="component" value="Unassembled WGS sequence"/>
</dbReference>
<dbReference type="Proteomes" id="UP000261186">
    <property type="component" value="Unassembled WGS sequence"/>
</dbReference>
<dbReference type="Proteomes" id="UP000430971">
    <property type="component" value="Unassembled WGS sequence"/>
</dbReference>
<name>A0A269T7R3_BIFLN</name>
<dbReference type="EMBL" id="QSRH01000012">
    <property type="protein sequence ID" value="RGL01664.1"/>
    <property type="molecule type" value="Genomic_DNA"/>
</dbReference>
<evidence type="ECO:0000259" key="5">
    <source>
        <dbReference type="PROSITE" id="PS50932"/>
    </source>
</evidence>
<reference evidence="20 21" key="3">
    <citation type="journal article" date="2019" name="Nat. Med.">
        <title>A library of human gut bacterial isolates paired with longitudinal multiomics data enables mechanistic microbiome research.</title>
        <authorList>
            <person name="Poyet M."/>
            <person name="Groussin M."/>
            <person name="Gibbons S.M."/>
            <person name="Avila-Pacheco J."/>
            <person name="Jiang X."/>
            <person name="Kearney S.M."/>
            <person name="Perrotta A.R."/>
            <person name="Berdy B."/>
            <person name="Zhao S."/>
            <person name="Lieberman T.D."/>
            <person name="Swanson P.K."/>
            <person name="Smith M."/>
            <person name="Roesemann S."/>
            <person name="Alexander J.E."/>
            <person name="Rich S.A."/>
            <person name="Livny J."/>
            <person name="Vlamakis H."/>
            <person name="Clish C."/>
            <person name="Bullock K."/>
            <person name="Deik A."/>
            <person name="Scott J."/>
            <person name="Pierce K.A."/>
            <person name="Xavier R.J."/>
            <person name="Alm E.J."/>
        </authorList>
    </citation>
    <scope>NUCLEOTIDE SEQUENCE [LARGE SCALE GENOMIC DNA]</scope>
    <source>
        <strain evidence="6 22">BIOML-A118</strain>
        <strain evidence="10 24">BIOML-A37</strain>
        <strain evidence="11">BIOML-A409</strain>
        <strain evidence="9 23">BIOML-A55</strain>
        <strain evidence="8 20">BIOML-A65</strain>
        <strain evidence="7 21">BIOML-A75</strain>
    </source>
</reference>
<dbReference type="PANTHER" id="PTHR30146">
    <property type="entry name" value="LACI-RELATED TRANSCRIPTIONAL REPRESSOR"/>
    <property type="match status" value="1"/>
</dbReference>
<evidence type="ECO:0000313" key="23">
    <source>
        <dbReference type="Proteomes" id="UP000460881"/>
    </source>
</evidence>
<dbReference type="InterPro" id="IPR010982">
    <property type="entry name" value="Lambda_DNA-bd_dom_sf"/>
</dbReference>
<dbReference type="EMBL" id="WDRV01000004">
    <property type="protein sequence ID" value="KAB7323063.1"/>
    <property type="molecule type" value="Genomic_DNA"/>
</dbReference>
<dbReference type="EMBL" id="WDTJ01000017">
    <property type="protein sequence ID" value="KAB7234618.1"/>
    <property type="molecule type" value="Genomic_DNA"/>
</dbReference>
<dbReference type="InterPro" id="IPR028082">
    <property type="entry name" value="Peripla_BP_I"/>
</dbReference>
<dbReference type="EMBL" id="WDRC01000001">
    <property type="protein sequence ID" value="KAB7361164.1"/>
    <property type="molecule type" value="Genomic_DNA"/>
</dbReference>
<dbReference type="SUPFAM" id="SSF47413">
    <property type="entry name" value="lambda repressor-like DNA-binding domains"/>
    <property type="match status" value="1"/>
</dbReference>
<dbReference type="Proteomes" id="UP000460333">
    <property type="component" value="Unassembled WGS sequence"/>
</dbReference>
<dbReference type="Proteomes" id="UP000265775">
    <property type="component" value="Unassembled WGS sequence"/>
</dbReference>
<dbReference type="AlphaFoldDB" id="A0A269T7R3"/>
<dbReference type="EMBL" id="WDQK01000001">
    <property type="protein sequence ID" value="KAB7397096.1"/>
    <property type="molecule type" value="Genomic_DNA"/>
</dbReference>
<keyword evidence="2 14" id="KW-0238">DNA-binding</keyword>
<evidence type="ECO:0000313" key="19">
    <source>
        <dbReference type="Proteomes" id="UP000265775"/>
    </source>
</evidence>
<dbReference type="Proteomes" id="UP000468842">
    <property type="component" value="Unassembled WGS sequence"/>
</dbReference>
<evidence type="ECO:0000313" key="14">
    <source>
        <dbReference type="EMBL" id="RGL51196.1"/>
    </source>
</evidence>
<evidence type="ECO:0000313" key="9">
    <source>
        <dbReference type="EMBL" id="KAB7361164.1"/>
    </source>
</evidence>
<dbReference type="PROSITE" id="PS50932">
    <property type="entry name" value="HTH_LACI_2"/>
    <property type="match status" value="1"/>
</dbReference>
<evidence type="ECO:0000313" key="20">
    <source>
        <dbReference type="Proteomes" id="UP000430971"/>
    </source>
</evidence>
<feature type="domain" description="HTH lacI-type" evidence="5">
    <location>
        <begin position="24"/>
        <end position="78"/>
    </location>
</feature>
<dbReference type="PANTHER" id="PTHR30146:SF109">
    <property type="entry name" value="HTH-TYPE TRANSCRIPTIONAL REGULATOR GALS"/>
    <property type="match status" value="1"/>
</dbReference>
<evidence type="ECO:0000313" key="17">
    <source>
        <dbReference type="Proteomes" id="UP000261186"/>
    </source>
</evidence>